<comment type="similarity">
    <text evidence="2 10">Belongs to the HsdR family.</text>
</comment>
<comment type="subunit">
    <text evidence="10">The type I restriction/modification system is composed of three polypeptides R, M and S.</text>
</comment>
<dbReference type="Gene3D" id="3.40.50.300">
    <property type="entry name" value="P-loop containing nucleotide triphosphate hydrolases"/>
    <property type="match status" value="2"/>
</dbReference>
<evidence type="ECO:0000259" key="11">
    <source>
        <dbReference type="SMART" id="SM00487"/>
    </source>
</evidence>
<organism evidence="12 13">
    <name type="scientific">Stieleria varia</name>
    <dbReference type="NCBI Taxonomy" id="2528005"/>
    <lineage>
        <taxon>Bacteria</taxon>
        <taxon>Pseudomonadati</taxon>
        <taxon>Planctomycetota</taxon>
        <taxon>Planctomycetia</taxon>
        <taxon>Pirellulales</taxon>
        <taxon>Pirellulaceae</taxon>
        <taxon>Stieleria</taxon>
    </lineage>
</organism>
<dbReference type="GO" id="GO:0009307">
    <property type="term" value="P:DNA restriction-modification system"/>
    <property type="evidence" value="ECO:0007669"/>
    <property type="project" value="UniProtKB-KW"/>
</dbReference>
<dbReference type="Gene3D" id="3.90.1570.50">
    <property type="match status" value="1"/>
</dbReference>
<evidence type="ECO:0000256" key="2">
    <source>
        <dbReference type="ARBA" id="ARBA00008598"/>
    </source>
</evidence>
<dbReference type="Pfam" id="PF18766">
    <property type="entry name" value="SWI2_SNF2"/>
    <property type="match status" value="1"/>
</dbReference>
<keyword evidence="3" id="KW-0540">Nuclease</keyword>
<accession>A0A5C6BA94</accession>
<evidence type="ECO:0000313" key="12">
    <source>
        <dbReference type="EMBL" id="TWU08371.1"/>
    </source>
</evidence>
<dbReference type="SMART" id="SM00487">
    <property type="entry name" value="DEXDc"/>
    <property type="match status" value="1"/>
</dbReference>
<keyword evidence="4 10" id="KW-0547">Nucleotide-binding</keyword>
<dbReference type="InterPro" id="IPR040980">
    <property type="entry name" value="SWI2_SNF2"/>
</dbReference>
<dbReference type="AlphaFoldDB" id="A0A5C6BA94"/>
<dbReference type="EMBL" id="SJPN01000001">
    <property type="protein sequence ID" value="TWU08371.1"/>
    <property type="molecule type" value="Genomic_DNA"/>
</dbReference>
<dbReference type="GO" id="GO:0003677">
    <property type="term" value="F:DNA binding"/>
    <property type="evidence" value="ECO:0007669"/>
    <property type="project" value="UniProtKB-KW"/>
</dbReference>
<dbReference type="GO" id="GO:0009035">
    <property type="term" value="F:type I site-specific deoxyribonuclease activity"/>
    <property type="evidence" value="ECO:0007669"/>
    <property type="project" value="UniProtKB-EC"/>
</dbReference>
<dbReference type="InterPro" id="IPR014001">
    <property type="entry name" value="Helicase_ATP-bd"/>
</dbReference>
<keyword evidence="8 10" id="KW-0067">ATP-binding</keyword>
<dbReference type="RefSeq" id="WP_146518422.1">
    <property type="nucleotide sequence ID" value="NZ_CP151726.1"/>
</dbReference>
<dbReference type="InterPro" id="IPR004473">
    <property type="entry name" value="Restrct_endonuc_typeI_HsdR"/>
</dbReference>
<evidence type="ECO:0000256" key="7">
    <source>
        <dbReference type="ARBA" id="ARBA00022801"/>
    </source>
</evidence>
<keyword evidence="5 10" id="KW-0680">Restriction system</keyword>
<dbReference type="OrthoDB" id="9758243at2"/>
<dbReference type="GO" id="GO:0005524">
    <property type="term" value="F:ATP binding"/>
    <property type="evidence" value="ECO:0007669"/>
    <property type="project" value="UniProtKB-KW"/>
</dbReference>
<keyword evidence="7 10" id="KW-0378">Hydrolase</keyword>
<comment type="caution">
    <text evidence="12">The sequence shown here is derived from an EMBL/GenBank/DDBJ whole genome shotgun (WGS) entry which is preliminary data.</text>
</comment>
<evidence type="ECO:0000256" key="3">
    <source>
        <dbReference type="ARBA" id="ARBA00022722"/>
    </source>
</evidence>
<keyword evidence="13" id="KW-1185">Reference proteome</keyword>
<comment type="function">
    <text evidence="10">Subunit R is required for both nuclease and ATPase activities, but not for modification.</text>
</comment>
<dbReference type="Pfam" id="PF22679">
    <property type="entry name" value="T1R_D3-like"/>
    <property type="match status" value="1"/>
</dbReference>
<dbReference type="Proteomes" id="UP000320176">
    <property type="component" value="Unassembled WGS sequence"/>
</dbReference>
<protein>
    <recommendedName>
        <fullName evidence="10">Type I restriction enzyme endonuclease subunit</fullName>
        <shortName evidence="10">R protein</shortName>
        <ecNumber evidence="10">3.1.21.3</ecNumber>
    </recommendedName>
</protein>
<dbReference type="CDD" id="cd18800">
    <property type="entry name" value="SF2_C_EcoR124I-like"/>
    <property type="match status" value="1"/>
</dbReference>
<dbReference type="SUPFAM" id="SSF52540">
    <property type="entry name" value="P-loop containing nucleoside triphosphate hydrolases"/>
    <property type="match status" value="1"/>
</dbReference>
<gene>
    <name evidence="12" type="primary">hsdR_1</name>
    <name evidence="12" type="ORF">Pla52n_09530</name>
</gene>
<dbReference type="Pfam" id="PF04313">
    <property type="entry name" value="HSDR_N"/>
    <property type="match status" value="1"/>
</dbReference>
<evidence type="ECO:0000313" key="13">
    <source>
        <dbReference type="Proteomes" id="UP000320176"/>
    </source>
</evidence>
<proteinExistence type="inferred from homology"/>
<dbReference type="InterPro" id="IPR055180">
    <property type="entry name" value="HsdR_RecA-like_helicase_dom_2"/>
</dbReference>
<dbReference type="EC" id="3.1.21.3" evidence="10"/>
<feature type="domain" description="Helicase ATP-binding" evidence="11">
    <location>
        <begin position="288"/>
        <end position="508"/>
    </location>
</feature>
<evidence type="ECO:0000256" key="9">
    <source>
        <dbReference type="ARBA" id="ARBA00023125"/>
    </source>
</evidence>
<reference evidence="12 13" key="1">
    <citation type="submission" date="2019-02" db="EMBL/GenBank/DDBJ databases">
        <title>Deep-cultivation of Planctomycetes and their phenomic and genomic characterization uncovers novel biology.</title>
        <authorList>
            <person name="Wiegand S."/>
            <person name="Jogler M."/>
            <person name="Boedeker C."/>
            <person name="Pinto D."/>
            <person name="Vollmers J."/>
            <person name="Rivas-Marin E."/>
            <person name="Kohn T."/>
            <person name="Peeters S.H."/>
            <person name="Heuer A."/>
            <person name="Rast P."/>
            <person name="Oberbeckmann S."/>
            <person name="Bunk B."/>
            <person name="Jeske O."/>
            <person name="Meyerdierks A."/>
            <person name="Storesund J.E."/>
            <person name="Kallscheuer N."/>
            <person name="Luecker S."/>
            <person name="Lage O.M."/>
            <person name="Pohl T."/>
            <person name="Merkel B.J."/>
            <person name="Hornburger P."/>
            <person name="Mueller R.-W."/>
            <person name="Bruemmer F."/>
            <person name="Labrenz M."/>
            <person name="Spormann A.M."/>
            <person name="Op Den Camp H."/>
            <person name="Overmann J."/>
            <person name="Amann R."/>
            <person name="Jetten M.S.M."/>
            <person name="Mascher T."/>
            <person name="Medema M.H."/>
            <person name="Devos D.P."/>
            <person name="Kaster A.-K."/>
            <person name="Ovreas L."/>
            <person name="Rohde M."/>
            <person name="Galperin M.Y."/>
            <person name="Jogler C."/>
        </authorList>
    </citation>
    <scope>NUCLEOTIDE SEQUENCE [LARGE SCALE GENOMIC DNA]</scope>
    <source>
        <strain evidence="12 13">Pla52n</strain>
    </source>
</reference>
<dbReference type="InterPro" id="IPR007409">
    <property type="entry name" value="Restrct_endonuc_type1_HsdR_N"/>
</dbReference>
<dbReference type="Pfam" id="PF11867">
    <property type="entry name" value="T1RH-like_C"/>
    <property type="match status" value="1"/>
</dbReference>
<evidence type="ECO:0000256" key="5">
    <source>
        <dbReference type="ARBA" id="ARBA00022747"/>
    </source>
</evidence>
<keyword evidence="9 10" id="KW-0238">DNA-binding</keyword>
<keyword evidence="6" id="KW-0255">Endonuclease</keyword>
<name>A0A5C6BA94_9BACT</name>
<dbReference type="InterPro" id="IPR051268">
    <property type="entry name" value="Type-I_R_enzyme_R_subunit"/>
</dbReference>
<dbReference type="InterPro" id="IPR027417">
    <property type="entry name" value="P-loop_NTPase"/>
</dbReference>
<evidence type="ECO:0000256" key="8">
    <source>
        <dbReference type="ARBA" id="ARBA00022840"/>
    </source>
</evidence>
<evidence type="ECO:0000256" key="4">
    <source>
        <dbReference type="ARBA" id="ARBA00022741"/>
    </source>
</evidence>
<dbReference type="PANTHER" id="PTHR30195:SF15">
    <property type="entry name" value="TYPE I RESTRICTION ENZYME HINDI ENDONUCLEASE SUBUNIT"/>
    <property type="match status" value="1"/>
</dbReference>
<dbReference type="CDD" id="cd22332">
    <property type="entry name" value="HsdR_N"/>
    <property type="match status" value="1"/>
</dbReference>
<dbReference type="PANTHER" id="PTHR30195">
    <property type="entry name" value="TYPE I SITE-SPECIFIC DEOXYRIBONUCLEASE PROTEIN SUBUNIT M AND R"/>
    <property type="match status" value="1"/>
</dbReference>
<evidence type="ECO:0000256" key="6">
    <source>
        <dbReference type="ARBA" id="ARBA00022759"/>
    </source>
</evidence>
<evidence type="ECO:0000256" key="10">
    <source>
        <dbReference type="RuleBase" id="RU364115"/>
    </source>
</evidence>
<dbReference type="NCBIfam" id="TIGR00348">
    <property type="entry name" value="hsdR"/>
    <property type="match status" value="1"/>
</dbReference>
<comment type="catalytic activity">
    <reaction evidence="1 10">
        <text>Endonucleolytic cleavage of DNA to give random double-stranded fragments with terminal 5'-phosphates, ATP is simultaneously hydrolyzed.</text>
        <dbReference type="EC" id="3.1.21.3"/>
    </reaction>
</comment>
<sequence length="1149" mass="130527">MSEYHFVEKPFLDQLKQLDWDVIDQGPAFPTDPAKSLRSNFREIFLRDKFFENVRKINTTEDGQAWLTDKQLEEVYEDISGRTTGSLIEINEAVQQLLYRTQVDENELTGEQYPNVQLIDFQNPLNNSFLAINQFRIDTPSCVKSCIIPDIVLFVNGIPLVVVEAKDINQIESNPMYEAFRQLMRYSGQRQGTHDAGLREGEPKLFHANQFIVRTCGDHCEFGTVTSTEEEYFYPWRDIYPENYRTYEKPLGKERQQELLIQGMLPKETLLDIVRSCTVFMDVGKTRAKIVCRYQQYRAMLKIIARLRKGDTPMERSGVIWHTQGSGKSLSMVFVIRKLRMCDDLKDFKVCLINDRRDLEQQLGETATLSGEKVTYITSTKDLKEKLATDTSNLNMIMVHKFNEAQNKDVPDYLDDALDIPQYENFGVVNSSERILLMIDEAHRSQAGDLGDNLFEAFPQATRLAFTGTPLIAVKDGQIVGQKTAKRFGGYIDKYKLQDAVDDGATVQILYEGKTADSAIDKKHEFDTKVDDAARKHVESQLRKAENVAALKRIAKRDAKPFDDLVKERTAEEILALKQKWGTTGDIMEADERIEDIAEDLVNHYIENILPNGFKAQVVCTSKMAAIKYKKFIDKALAARLAFEEAKPPKSVYVREPESSLHAEGSTEGLMIAAESPALSESGCRDDELCKQIRLLQSVVVISGDGTNEAAVITAARKHAREVNAVDNFKRAFNYDDPEKVNTGIAFLIVCDMLLTGFDAPVEQVMYIDKKVKNHNLLQTIARVNRIAKGKSRGFIVDYIGLSNHLKDALSIYASEDQKDLEESLQNISVELPVLQDRYRRLINLFVDNGVKNIEDFVEQKIGNRTEEFAALEKAVECMEDIKQRSNFEVYFKKFMQSMDIILPNAAANPYKIPVKRFGYIFVRVRDRYKDDTLTISGAGEKVKKLIDEHLISLGINPKIPPVELFSSQFIQEVEKNTSPKAKASEMEHAIRKHCKVKFDEDPAFYAKLSEKLEALIKQHKDNWDQLVGDLFGLRGEAEAGRKEEIEGVSAEAAPFYDLVGQLAFTEKSVPTDCADTVKQLVSDVIDHLQSNIDIIDFWNRPTEVSRLRGELSDLMLATGVDQVIENADKLVAEITQLAKNRERDILKP</sequence>
<dbReference type="InterPro" id="IPR021810">
    <property type="entry name" value="T1RH-like_C"/>
</dbReference>
<evidence type="ECO:0000256" key="1">
    <source>
        <dbReference type="ARBA" id="ARBA00000851"/>
    </source>
</evidence>